<feature type="region of interest" description="Disordered" evidence="1">
    <location>
        <begin position="1"/>
        <end position="27"/>
    </location>
</feature>
<comment type="caution">
    <text evidence="2">The sequence shown here is derived from an EMBL/GenBank/DDBJ whole genome shotgun (WGS) entry which is preliminary data.</text>
</comment>
<dbReference type="EMBL" id="CAJNOC010004007">
    <property type="protein sequence ID" value="CAF1006159.1"/>
    <property type="molecule type" value="Genomic_DNA"/>
</dbReference>
<reference evidence="2" key="1">
    <citation type="submission" date="2021-02" db="EMBL/GenBank/DDBJ databases">
        <authorList>
            <person name="Nowell W R."/>
        </authorList>
    </citation>
    <scope>NUCLEOTIDE SEQUENCE</scope>
    <source>
        <strain evidence="2">Ploen Becks lab</strain>
    </source>
</reference>
<proteinExistence type="predicted"/>
<gene>
    <name evidence="2" type="ORF">OXX778_LOCUS16660</name>
</gene>
<accession>A0A814H5Q9</accession>
<feature type="compositionally biased region" description="Basic and acidic residues" evidence="1">
    <location>
        <begin position="13"/>
        <end position="27"/>
    </location>
</feature>
<dbReference type="Proteomes" id="UP000663879">
    <property type="component" value="Unassembled WGS sequence"/>
</dbReference>
<sequence length="490" mass="56746">MYHCSLQQGGVENSDKPRTNSNESKEQIRERRIFIEGVKNDDHLSRNEKEENLRLEKNYTRHKYGIRLSGSGIKDFKNINSRMAELNCCTELKNPLVIQPVYDTLRDKYFIIIAVESFESFSKLSKKWADDAFQSVVLSDRPPILPIIITNIGPSVDIKNGIVYIERIYKHDKSPSFSIKPNVLTLLNFLRLIRDGIHLDFTGMRHNVKPAINYAQKCLRCGDDKYMITACKNQARSLNCKGKHQCNNNTCPLLVKKTIQANKYVLDLMKNEEIIKSNDEIIKQSMYDHSQDLDLTGNNENIKNFINSLIQDKLNEQSPRIDELEKITKTHSSELVEIKNSISQVKVELDCLNKGLNKIEEKITNNHSTVEEAIQRLSNCFYLCIYKLLKINLNSADFNDLNNLLEKYGLFAFQHRALERMLTFSYKIINLSNSPPLLKEELVKNETRNLKYDLRNKDQIIECGSKTNSGEKTFKYIFSRLSNKFVVNKL</sequence>
<evidence type="ECO:0000313" key="3">
    <source>
        <dbReference type="Proteomes" id="UP000663879"/>
    </source>
</evidence>
<protein>
    <submittedName>
        <fullName evidence="2">Uncharacterized protein</fullName>
    </submittedName>
</protein>
<name>A0A814H5Q9_9BILA</name>
<organism evidence="2 3">
    <name type="scientific">Brachionus calyciflorus</name>
    <dbReference type="NCBI Taxonomy" id="104777"/>
    <lineage>
        <taxon>Eukaryota</taxon>
        <taxon>Metazoa</taxon>
        <taxon>Spiralia</taxon>
        <taxon>Gnathifera</taxon>
        <taxon>Rotifera</taxon>
        <taxon>Eurotatoria</taxon>
        <taxon>Monogononta</taxon>
        <taxon>Pseudotrocha</taxon>
        <taxon>Ploima</taxon>
        <taxon>Brachionidae</taxon>
        <taxon>Brachionus</taxon>
    </lineage>
</organism>
<evidence type="ECO:0000256" key="1">
    <source>
        <dbReference type="SAM" id="MobiDB-lite"/>
    </source>
</evidence>
<keyword evidence="3" id="KW-1185">Reference proteome</keyword>
<dbReference type="OrthoDB" id="8065943at2759"/>
<feature type="non-terminal residue" evidence="2">
    <location>
        <position position="1"/>
    </location>
</feature>
<evidence type="ECO:0000313" key="2">
    <source>
        <dbReference type="EMBL" id="CAF1006159.1"/>
    </source>
</evidence>
<dbReference type="AlphaFoldDB" id="A0A814H5Q9"/>
<feature type="compositionally biased region" description="Polar residues" evidence="1">
    <location>
        <begin position="1"/>
        <end position="11"/>
    </location>
</feature>